<keyword evidence="7 11" id="KW-1133">Transmembrane helix</keyword>
<evidence type="ECO:0000259" key="12">
    <source>
        <dbReference type="Pfam" id="PF12019"/>
    </source>
</evidence>
<dbReference type="OrthoDB" id="2313614at2"/>
<evidence type="ECO:0000256" key="11">
    <source>
        <dbReference type="SAM" id="Phobius"/>
    </source>
</evidence>
<evidence type="ECO:0000256" key="6">
    <source>
        <dbReference type="ARBA" id="ARBA00022692"/>
    </source>
</evidence>
<dbReference type="InterPro" id="IPR012902">
    <property type="entry name" value="N_methyl_site"/>
</dbReference>
<sequence length="173" mass="18363">MKNENGFTLVELMITLAIGAILLTIGVPSFQNYILDNRLVTQANRISNDINIARSAAIKYQRPGQICISSDSTTATPSCTGGTDWSVGWIVWVDKDRDGTPDAPGEIVVTAEALSGTTTLTSAALGAISYDSRGFATDVDTLTLCDDRTGEVGRSIDIRGAGRINISRDTTSC</sequence>
<dbReference type="GO" id="GO:0015627">
    <property type="term" value="C:type II protein secretion system complex"/>
    <property type="evidence" value="ECO:0007669"/>
    <property type="project" value="InterPro"/>
</dbReference>
<dbReference type="EMBL" id="SMFX01000001">
    <property type="protein sequence ID" value="TCK19143.1"/>
    <property type="molecule type" value="Genomic_DNA"/>
</dbReference>
<accession>A0A4R1HER6</accession>
<comment type="similarity">
    <text evidence="9">Belongs to the GSP H family.</text>
</comment>
<protein>
    <recommendedName>
        <fullName evidence="2">Type II secretion system protein H</fullName>
    </recommendedName>
    <alternativeName>
        <fullName evidence="10">General secretion pathway protein H</fullName>
    </alternativeName>
</protein>
<keyword evidence="14" id="KW-1185">Reference proteome</keyword>
<dbReference type="Pfam" id="PF07963">
    <property type="entry name" value="N_methyl"/>
    <property type="match status" value="1"/>
</dbReference>
<evidence type="ECO:0000256" key="5">
    <source>
        <dbReference type="ARBA" id="ARBA00022519"/>
    </source>
</evidence>
<evidence type="ECO:0000256" key="3">
    <source>
        <dbReference type="ARBA" id="ARBA00022475"/>
    </source>
</evidence>
<evidence type="ECO:0000313" key="13">
    <source>
        <dbReference type="EMBL" id="TCK19143.1"/>
    </source>
</evidence>
<feature type="transmembrane region" description="Helical" evidence="11">
    <location>
        <begin position="12"/>
        <end position="35"/>
    </location>
</feature>
<evidence type="ECO:0000256" key="8">
    <source>
        <dbReference type="ARBA" id="ARBA00023136"/>
    </source>
</evidence>
<comment type="subcellular location">
    <subcellularLocation>
        <location evidence="1">Cell inner membrane</location>
        <topology evidence="1">Single-pass membrane protein</topology>
    </subcellularLocation>
</comment>
<evidence type="ECO:0000256" key="10">
    <source>
        <dbReference type="ARBA" id="ARBA00030775"/>
    </source>
</evidence>
<dbReference type="GO" id="GO:0005886">
    <property type="term" value="C:plasma membrane"/>
    <property type="evidence" value="ECO:0007669"/>
    <property type="project" value="UniProtKB-SubCell"/>
</dbReference>
<evidence type="ECO:0000313" key="14">
    <source>
        <dbReference type="Proteomes" id="UP000295707"/>
    </source>
</evidence>
<dbReference type="NCBIfam" id="TIGR02532">
    <property type="entry name" value="IV_pilin_GFxxxE"/>
    <property type="match status" value="1"/>
</dbReference>
<dbReference type="AlphaFoldDB" id="A0A4R1HER6"/>
<keyword evidence="8 11" id="KW-0472">Membrane</keyword>
<proteinExistence type="inferred from homology"/>
<comment type="caution">
    <text evidence="13">The sequence shown here is derived from an EMBL/GenBank/DDBJ whole genome shotgun (WGS) entry which is preliminary data.</text>
</comment>
<keyword evidence="3" id="KW-1003">Cell membrane</keyword>
<evidence type="ECO:0000256" key="9">
    <source>
        <dbReference type="ARBA" id="ARBA00025772"/>
    </source>
</evidence>
<name>A0A4R1HER6_9GAMM</name>
<dbReference type="SUPFAM" id="SSF54523">
    <property type="entry name" value="Pili subunits"/>
    <property type="match status" value="1"/>
</dbReference>
<feature type="domain" description="General secretion pathway GspH" evidence="12">
    <location>
        <begin position="42"/>
        <end position="162"/>
    </location>
</feature>
<dbReference type="InterPro" id="IPR022346">
    <property type="entry name" value="T2SS_GspH"/>
</dbReference>
<keyword evidence="6 11" id="KW-0812">Transmembrane</keyword>
<gene>
    <name evidence="13" type="ORF">DFR30_2439</name>
</gene>
<dbReference type="GO" id="GO:0015628">
    <property type="term" value="P:protein secretion by the type II secretion system"/>
    <property type="evidence" value="ECO:0007669"/>
    <property type="project" value="InterPro"/>
</dbReference>
<dbReference type="Proteomes" id="UP000295707">
    <property type="component" value="Unassembled WGS sequence"/>
</dbReference>
<keyword evidence="5" id="KW-0997">Cell inner membrane</keyword>
<reference evidence="13 14" key="1">
    <citation type="submission" date="2019-03" db="EMBL/GenBank/DDBJ databases">
        <title>Genomic Encyclopedia of Type Strains, Phase IV (KMG-IV): sequencing the most valuable type-strain genomes for metagenomic binning, comparative biology and taxonomic classification.</title>
        <authorList>
            <person name="Goeker M."/>
        </authorList>
    </citation>
    <scope>NUCLEOTIDE SEQUENCE [LARGE SCALE GENOMIC DNA]</scope>
    <source>
        <strain evidence="13 14">DSM 19610</strain>
    </source>
</reference>
<organism evidence="13 14">
    <name type="scientific">Thiogranum longum</name>
    <dbReference type="NCBI Taxonomy" id="1537524"/>
    <lineage>
        <taxon>Bacteria</taxon>
        <taxon>Pseudomonadati</taxon>
        <taxon>Pseudomonadota</taxon>
        <taxon>Gammaproteobacteria</taxon>
        <taxon>Chromatiales</taxon>
        <taxon>Ectothiorhodospiraceae</taxon>
        <taxon>Thiogranum</taxon>
    </lineage>
</organism>
<evidence type="ECO:0000256" key="2">
    <source>
        <dbReference type="ARBA" id="ARBA00021549"/>
    </source>
</evidence>
<dbReference type="Gene3D" id="3.55.40.10">
    <property type="entry name" value="minor pseudopilin epsh domain"/>
    <property type="match status" value="1"/>
</dbReference>
<dbReference type="Pfam" id="PF12019">
    <property type="entry name" value="GspH"/>
    <property type="match status" value="1"/>
</dbReference>
<dbReference type="RefSeq" id="WP_132974473.1">
    <property type="nucleotide sequence ID" value="NZ_SMFX01000001.1"/>
</dbReference>
<evidence type="ECO:0000256" key="1">
    <source>
        <dbReference type="ARBA" id="ARBA00004377"/>
    </source>
</evidence>
<evidence type="ECO:0000256" key="4">
    <source>
        <dbReference type="ARBA" id="ARBA00022481"/>
    </source>
</evidence>
<dbReference type="InterPro" id="IPR045584">
    <property type="entry name" value="Pilin-like"/>
</dbReference>
<evidence type="ECO:0000256" key="7">
    <source>
        <dbReference type="ARBA" id="ARBA00022989"/>
    </source>
</evidence>
<keyword evidence="4" id="KW-0488">Methylation</keyword>